<dbReference type="Gene3D" id="2.60.120.10">
    <property type="entry name" value="Jelly Rolls"/>
    <property type="match status" value="1"/>
</dbReference>
<protein>
    <submittedName>
        <fullName evidence="6">AraC family transcriptional regulator</fullName>
    </submittedName>
</protein>
<keyword evidence="2" id="KW-0238">DNA-binding</keyword>
<dbReference type="InterPro" id="IPR003313">
    <property type="entry name" value="AraC-bd"/>
</dbReference>
<evidence type="ECO:0000313" key="6">
    <source>
        <dbReference type="EMBL" id="MDN3712931.1"/>
    </source>
</evidence>
<dbReference type="PRINTS" id="PR00032">
    <property type="entry name" value="HTHARAC"/>
</dbReference>
<keyword evidence="7" id="KW-1185">Reference proteome</keyword>
<dbReference type="InterPro" id="IPR020449">
    <property type="entry name" value="Tscrpt_reg_AraC-type_HTH"/>
</dbReference>
<dbReference type="SMART" id="SM00342">
    <property type="entry name" value="HTH_ARAC"/>
    <property type="match status" value="1"/>
</dbReference>
<sequence length="284" mass="31795">MHVPLYADPRFQAIRRDRRIPRCGPSRADSRPRPLHDWRISPHRHREIVQILHMENGHADVQIDGEEFALKSGEIVYIPVQAVHGFSFRQGTEGGVFSFPVTLVSNLPSASADLQAKLSRPLRAPVGKLLEMLLSALDDTFRQTGTFQSYQLVTLAQSALVAVASLAAKESEAAQSIGQRRMSELDALLRHDLNVTRSIDDYARQLGITAGHLNRICREATGTNAGSYIEAARMVEASRLLAFTQLSISEIGYRLGYEDPPYFSRRFRQVIGKTPSQYRAHFLT</sequence>
<evidence type="ECO:0000256" key="1">
    <source>
        <dbReference type="ARBA" id="ARBA00023015"/>
    </source>
</evidence>
<dbReference type="Pfam" id="PF12833">
    <property type="entry name" value="HTH_18"/>
    <property type="match status" value="1"/>
</dbReference>
<dbReference type="PANTHER" id="PTHR43280:SF32">
    <property type="entry name" value="TRANSCRIPTIONAL REGULATORY PROTEIN"/>
    <property type="match status" value="1"/>
</dbReference>
<accession>A0ABT8D9D6</accession>
<dbReference type="InterPro" id="IPR014710">
    <property type="entry name" value="RmlC-like_jellyroll"/>
</dbReference>
<dbReference type="Proteomes" id="UP001243846">
    <property type="component" value="Unassembled WGS sequence"/>
</dbReference>
<evidence type="ECO:0000256" key="2">
    <source>
        <dbReference type="ARBA" id="ARBA00023125"/>
    </source>
</evidence>
<dbReference type="EMBL" id="JAUFRC010000001">
    <property type="protein sequence ID" value="MDN3712931.1"/>
    <property type="molecule type" value="Genomic_DNA"/>
</dbReference>
<dbReference type="SUPFAM" id="SSF51182">
    <property type="entry name" value="RmlC-like cupins"/>
    <property type="match status" value="1"/>
</dbReference>
<dbReference type="InterPro" id="IPR009057">
    <property type="entry name" value="Homeodomain-like_sf"/>
</dbReference>
<dbReference type="InterPro" id="IPR018062">
    <property type="entry name" value="HTH_AraC-typ_CS"/>
</dbReference>
<evidence type="ECO:0000256" key="4">
    <source>
        <dbReference type="ARBA" id="ARBA00023163"/>
    </source>
</evidence>
<keyword evidence="3" id="KW-0010">Activator</keyword>
<organism evidence="6 7">
    <name type="scientific">Paracoccus cavernae</name>
    <dbReference type="NCBI Taxonomy" id="1571207"/>
    <lineage>
        <taxon>Bacteria</taxon>
        <taxon>Pseudomonadati</taxon>
        <taxon>Pseudomonadota</taxon>
        <taxon>Alphaproteobacteria</taxon>
        <taxon>Rhodobacterales</taxon>
        <taxon>Paracoccaceae</taxon>
        <taxon>Paracoccus</taxon>
    </lineage>
</organism>
<dbReference type="Gene3D" id="1.10.10.60">
    <property type="entry name" value="Homeodomain-like"/>
    <property type="match status" value="1"/>
</dbReference>
<keyword evidence="1" id="KW-0805">Transcription regulation</keyword>
<dbReference type="PROSITE" id="PS00041">
    <property type="entry name" value="HTH_ARAC_FAMILY_1"/>
    <property type="match status" value="1"/>
</dbReference>
<evidence type="ECO:0000256" key="3">
    <source>
        <dbReference type="ARBA" id="ARBA00023159"/>
    </source>
</evidence>
<dbReference type="PROSITE" id="PS01124">
    <property type="entry name" value="HTH_ARAC_FAMILY_2"/>
    <property type="match status" value="1"/>
</dbReference>
<comment type="caution">
    <text evidence="6">The sequence shown here is derived from an EMBL/GenBank/DDBJ whole genome shotgun (WGS) entry which is preliminary data.</text>
</comment>
<dbReference type="InterPro" id="IPR011051">
    <property type="entry name" value="RmlC_Cupin_sf"/>
</dbReference>
<reference evidence="7" key="1">
    <citation type="journal article" date="2019" name="Int. J. Syst. Evol. Microbiol.">
        <title>The Global Catalogue of Microorganisms (GCM) 10K type strain sequencing project: providing services to taxonomists for standard genome sequencing and annotation.</title>
        <authorList>
            <consortium name="The Broad Institute Genomics Platform"/>
            <consortium name="The Broad Institute Genome Sequencing Center for Infectious Disease"/>
            <person name="Wu L."/>
            <person name="Ma J."/>
        </authorList>
    </citation>
    <scope>NUCLEOTIDE SEQUENCE [LARGE SCALE GENOMIC DNA]</scope>
    <source>
        <strain evidence="7">CECT 8482</strain>
    </source>
</reference>
<dbReference type="PANTHER" id="PTHR43280">
    <property type="entry name" value="ARAC-FAMILY TRANSCRIPTIONAL REGULATOR"/>
    <property type="match status" value="1"/>
</dbReference>
<proteinExistence type="predicted"/>
<evidence type="ECO:0000259" key="5">
    <source>
        <dbReference type="PROSITE" id="PS01124"/>
    </source>
</evidence>
<name>A0ABT8D9D6_9RHOB</name>
<feature type="domain" description="HTH araC/xylS-type" evidence="5">
    <location>
        <begin position="183"/>
        <end position="281"/>
    </location>
</feature>
<dbReference type="SUPFAM" id="SSF46689">
    <property type="entry name" value="Homeodomain-like"/>
    <property type="match status" value="1"/>
</dbReference>
<gene>
    <name evidence="6" type="ORF">QWZ10_16390</name>
</gene>
<dbReference type="InterPro" id="IPR018060">
    <property type="entry name" value="HTH_AraC"/>
</dbReference>
<evidence type="ECO:0000313" key="7">
    <source>
        <dbReference type="Proteomes" id="UP001243846"/>
    </source>
</evidence>
<keyword evidence="4" id="KW-0804">Transcription</keyword>
<dbReference type="Pfam" id="PF02311">
    <property type="entry name" value="AraC_binding"/>
    <property type="match status" value="1"/>
</dbReference>